<keyword evidence="5" id="KW-1185">Reference proteome</keyword>
<dbReference type="STRING" id="1703345.A3860_32365"/>
<dbReference type="Proteomes" id="UP000192796">
    <property type="component" value="Unassembled WGS sequence"/>
</dbReference>
<dbReference type="GO" id="GO:0016042">
    <property type="term" value="P:lipid catabolic process"/>
    <property type="evidence" value="ECO:0007669"/>
    <property type="project" value="UniProtKB-UniRule"/>
</dbReference>
<keyword evidence="1 2" id="KW-0443">Lipid metabolism</keyword>
<name>A0A1V9FQP7_9BACT</name>
<evidence type="ECO:0000256" key="2">
    <source>
        <dbReference type="PROSITE-ProRule" id="PRU01161"/>
    </source>
</evidence>
<dbReference type="SUPFAM" id="SSF52151">
    <property type="entry name" value="FabD/lysophospholipase-like"/>
    <property type="match status" value="1"/>
</dbReference>
<reference evidence="4 5" key="1">
    <citation type="submission" date="2016-03" db="EMBL/GenBank/DDBJ databases">
        <title>Niastella vici sp. nov., isolated from farmland soil.</title>
        <authorList>
            <person name="Chen L."/>
            <person name="Wang D."/>
            <person name="Yang S."/>
            <person name="Wang G."/>
        </authorList>
    </citation>
    <scope>NUCLEOTIDE SEQUENCE [LARGE SCALE GENOMIC DNA]</scope>
    <source>
        <strain evidence="4 5">DJ57</strain>
    </source>
</reference>
<gene>
    <name evidence="4" type="ORF">A3860_32365</name>
</gene>
<dbReference type="OrthoDB" id="9770965at2"/>
<dbReference type="PANTHER" id="PTHR46394:SF1">
    <property type="entry name" value="PNPLA DOMAIN-CONTAINING PROTEIN"/>
    <property type="match status" value="1"/>
</dbReference>
<evidence type="ECO:0000256" key="1">
    <source>
        <dbReference type="ARBA" id="ARBA00023098"/>
    </source>
</evidence>
<dbReference type="Gene3D" id="3.40.1090.10">
    <property type="entry name" value="Cytosolic phospholipase A2 catalytic domain"/>
    <property type="match status" value="2"/>
</dbReference>
<dbReference type="InterPro" id="IPR002641">
    <property type="entry name" value="PNPLA_dom"/>
</dbReference>
<dbReference type="InterPro" id="IPR052580">
    <property type="entry name" value="Lipid_Hydrolase"/>
</dbReference>
<proteinExistence type="predicted"/>
<dbReference type="AlphaFoldDB" id="A0A1V9FQP7"/>
<feature type="active site" description="Proton acceptor" evidence="2">
    <location>
        <position position="217"/>
    </location>
</feature>
<dbReference type="CDD" id="cd07207">
    <property type="entry name" value="Pat_ExoU_VipD_like"/>
    <property type="match status" value="1"/>
</dbReference>
<organism evidence="4 5">
    <name type="scientific">Niastella vici</name>
    <dbReference type="NCBI Taxonomy" id="1703345"/>
    <lineage>
        <taxon>Bacteria</taxon>
        <taxon>Pseudomonadati</taxon>
        <taxon>Bacteroidota</taxon>
        <taxon>Chitinophagia</taxon>
        <taxon>Chitinophagales</taxon>
        <taxon>Chitinophagaceae</taxon>
        <taxon>Niastella</taxon>
    </lineage>
</organism>
<dbReference type="RefSeq" id="WP_081152514.1">
    <property type="nucleotide sequence ID" value="NZ_LVYD01000059.1"/>
</dbReference>
<dbReference type="PANTHER" id="PTHR46394">
    <property type="entry name" value="ANNEXIN"/>
    <property type="match status" value="1"/>
</dbReference>
<feature type="short sequence motif" description="GXSXG" evidence="2">
    <location>
        <begin position="60"/>
        <end position="64"/>
    </location>
</feature>
<sequence length="346" mass="38468">MKKTVLSILLIHTLAISYSQTPKYRNLVMEGAGVKGFAYAGALQVLDSMGILKNIQRVAGTSVGAIQGTLLAVGYSSTEIIELAAHIPLKRFNDGAWMLAGGISRLKKQFGWYKGEKITKWMEDLIAAKTGNGRITFAELHLLSAEKGYKDLYITGTDLTFQALRVFSFECYPNMAIADAVRISLSIPLYYRAILMDDSGHVYKKPPNGKLMHVMVDGGALSNYPIFLFDSARYVNDESAAVTCSYENPETLGLLMEMPEQIQYNRQHPGVYPFPINTMHDYLRALYHTLIDKVNPEVTHPGGLRRTISINNLNLSGRVRKLPKKTIAELVENGREGARRFFAAAP</sequence>
<dbReference type="PROSITE" id="PS51635">
    <property type="entry name" value="PNPLA"/>
    <property type="match status" value="1"/>
</dbReference>
<feature type="short sequence motif" description="GXGXXG" evidence="2">
    <location>
        <begin position="31"/>
        <end position="36"/>
    </location>
</feature>
<accession>A0A1V9FQP7</accession>
<dbReference type="Pfam" id="PF01734">
    <property type="entry name" value="Patatin"/>
    <property type="match status" value="1"/>
</dbReference>
<protein>
    <submittedName>
        <fullName evidence="4">Patatin</fullName>
    </submittedName>
</protein>
<dbReference type="GO" id="GO:0016787">
    <property type="term" value="F:hydrolase activity"/>
    <property type="evidence" value="ECO:0007669"/>
    <property type="project" value="UniProtKB-UniRule"/>
</dbReference>
<evidence type="ECO:0000259" key="3">
    <source>
        <dbReference type="PROSITE" id="PS51635"/>
    </source>
</evidence>
<keyword evidence="2" id="KW-0442">Lipid degradation</keyword>
<dbReference type="EMBL" id="LVYD01000059">
    <property type="protein sequence ID" value="OQP60695.1"/>
    <property type="molecule type" value="Genomic_DNA"/>
</dbReference>
<keyword evidence="2" id="KW-0378">Hydrolase</keyword>
<comment type="caution">
    <text evidence="4">The sequence shown here is derived from an EMBL/GenBank/DDBJ whole genome shotgun (WGS) entry which is preliminary data.</text>
</comment>
<evidence type="ECO:0000313" key="5">
    <source>
        <dbReference type="Proteomes" id="UP000192796"/>
    </source>
</evidence>
<feature type="active site" description="Nucleophile" evidence="2">
    <location>
        <position position="62"/>
    </location>
</feature>
<evidence type="ECO:0000313" key="4">
    <source>
        <dbReference type="EMBL" id="OQP60695.1"/>
    </source>
</evidence>
<feature type="domain" description="PNPLA" evidence="3">
    <location>
        <begin position="27"/>
        <end position="230"/>
    </location>
</feature>
<dbReference type="InterPro" id="IPR016035">
    <property type="entry name" value="Acyl_Trfase/lysoPLipase"/>
</dbReference>
<feature type="short sequence motif" description="DGA/G" evidence="2">
    <location>
        <begin position="217"/>
        <end position="219"/>
    </location>
</feature>